<keyword evidence="6" id="KW-1185">Reference proteome</keyword>
<evidence type="ECO:0000313" key="6">
    <source>
        <dbReference type="Proteomes" id="UP000430692"/>
    </source>
</evidence>
<organism evidence="5 6">
    <name type="scientific">Shimazuella alba</name>
    <dbReference type="NCBI Taxonomy" id="2690964"/>
    <lineage>
        <taxon>Bacteria</taxon>
        <taxon>Bacillati</taxon>
        <taxon>Bacillota</taxon>
        <taxon>Bacilli</taxon>
        <taxon>Bacillales</taxon>
        <taxon>Thermoactinomycetaceae</taxon>
        <taxon>Shimazuella</taxon>
    </lineage>
</organism>
<dbReference type="PRINTS" id="PR00040">
    <property type="entry name" value="HTHMERR"/>
</dbReference>
<name>A0A6I4VZA5_9BACL</name>
<dbReference type="Gene3D" id="1.10.1660.10">
    <property type="match status" value="1"/>
</dbReference>
<dbReference type="InterPro" id="IPR000551">
    <property type="entry name" value="MerR-type_HTH_dom"/>
</dbReference>
<dbReference type="GO" id="GO:0003700">
    <property type="term" value="F:DNA-binding transcription factor activity"/>
    <property type="evidence" value="ECO:0007669"/>
    <property type="project" value="InterPro"/>
</dbReference>
<protein>
    <submittedName>
        <fullName evidence="5">MerR family transcriptional regulator</fullName>
    </submittedName>
</protein>
<feature type="domain" description="HTH merR-type" evidence="4">
    <location>
        <begin position="1"/>
        <end position="68"/>
    </location>
</feature>
<evidence type="ECO:0000259" key="4">
    <source>
        <dbReference type="PROSITE" id="PS50937"/>
    </source>
</evidence>
<dbReference type="AlphaFoldDB" id="A0A6I4VZA5"/>
<dbReference type="SUPFAM" id="SSF46955">
    <property type="entry name" value="Putative DNA-binding domain"/>
    <property type="match status" value="1"/>
</dbReference>
<keyword evidence="1" id="KW-0805">Transcription regulation</keyword>
<reference evidence="5 6" key="1">
    <citation type="submission" date="2019-12" db="EMBL/GenBank/DDBJ databases">
        <title>Whole-genome analyses of novel actinobacteria.</title>
        <authorList>
            <person name="Sahin N."/>
            <person name="Saygin H."/>
        </authorList>
    </citation>
    <scope>NUCLEOTIDE SEQUENCE [LARGE SCALE GENOMIC DNA]</scope>
    <source>
        <strain evidence="5 6">KC615</strain>
    </source>
</reference>
<proteinExistence type="predicted"/>
<gene>
    <name evidence="5" type="ORF">GSM42_08560</name>
</gene>
<dbReference type="PROSITE" id="PS50937">
    <property type="entry name" value="HTH_MERR_2"/>
    <property type="match status" value="1"/>
</dbReference>
<evidence type="ECO:0000313" key="5">
    <source>
        <dbReference type="EMBL" id="MXQ53774.1"/>
    </source>
</evidence>
<dbReference type="InterPro" id="IPR009061">
    <property type="entry name" value="DNA-bd_dom_put_sf"/>
</dbReference>
<accession>A0A6I4VZA5</accession>
<keyword evidence="3" id="KW-0804">Transcription</keyword>
<dbReference type="EMBL" id="WUUL01000005">
    <property type="protein sequence ID" value="MXQ53774.1"/>
    <property type="molecule type" value="Genomic_DNA"/>
</dbReference>
<dbReference type="PANTHER" id="PTHR30204">
    <property type="entry name" value="REDOX-CYCLING DRUG-SENSING TRANSCRIPTIONAL ACTIVATOR SOXR"/>
    <property type="match status" value="1"/>
</dbReference>
<comment type="caution">
    <text evidence="5">The sequence shown here is derived from an EMBL/GenBank/DDBJ whole genome shotgun (WGS) entry which is preliminary data.</text>
</comment>
<dbReference type="CDD" id="cd01282">
    <property type="entry name" value="HTH_MerR-like_sg3"/>
    <property type="match status" value="1"/>
</dbReference>
<sequence length="116" mass="13674">MKISELSKITGASIRSIRHYEKRNLLTSTRLDNGYREFDKSAIDRIKTIQIYLGLGLTTEQIEEIFNCMDTDINEDYDFFCDEMLRLYKDKLDEINSKVNALSVVKHRLEKQISQF</sequence>
<evidence type="ECO:0000256" key="1">
    <source>
        <dbReference type="ARBA" id="ARBA00023015"/>
    </source>
</evidence>
<dbReference type="RefSeq" id="WP_160801136.1">
    <property type="nucleotide sequence ID" value="NZ_WUUL01000005.1"/>
</dbReference>
<keyword evidence="2" id="KW-0238">DNA-binding</keyword>
<dbReference type="Proteomes" id="UP000430692">
    <property type="component" value="Unassembled WGS sequence"/>
</dbReference>
<dbReference type="SMART" id="SM00422">
    <property type="entry name" value="HTH_MERR"/>
    <property type="match status" value="1"/>
</dbReference>
<evidence type="ECO:0000256" key="3">
    <source>
        <dbReference type="ARBA" id="ARBA00023163"/>
    </source>
</evidence>
<evidence type="ECO:0000256" key="2">
    <source>
        <dbReference type="ARBA" id="ARBA00023125"/>
    </source>
</evidence>
<dbReference type="PANTHER" id="PTHR30204:SF94">
    <property type="entry name" value="HEAVY METAL-DEPENDENT TRANSCRIPTIONAL REGULATOR HI_0293-RELATED"/>
    <property type="match status" value="1"/>
</dbReference>
<dbReference type="InterPro" id="IPR047057">
    <property type="entry name" value="MerR_fam"/>
</dbReference>
<dbReference type="Pfam" id="PF13411">
    <property type="entry name" value="MerR_1"/>
    <property type="match status" value="1"/>
</dbReference>
<dbReference type="GO" id="GO:0003677">
    <property type="term" value="F:DNA binding"/>
    <property type="evidence" value="ECO:0007669"/>
    <property type="project" value="UniProtKB-KW"/>
</dbReference>